<dbReference type="GO" id="GO:0005829">
    <property type="term" value="C:cytosol"/>
    <property type="evidence" value="ECO:0007669"/>
    <property type="project" value="TreeGrafter"/>
</dbReference>
<evidence type="ECO:0000256" key="1">
    <source>
        <dbReference type="ARBA" id="ARBA00022722"/>
    </source>
</evidence>
<dbReference type="EMBL" id="BHEO01000002">
    <property type="protein sequence ID" value="GBU04169.1"/>
    <property type="molecule type" value="Genomic_DNA"/>
</dbReference>
<evidence type="ECO:0000256" key="3">
    <source>
        <dbReference type="ARBA" id="ARBA00022763"/>
    </source>
</evidence>
<keyword evidence="4 13" id="KW-0378">Hydrolase</keyword>
<keyword evidence="9 13" id="KW-0234">DNA repair</keyword>
<dbReference type="Pfam" id="PF12705">
    <property type="entry name" value="PDDEXK_1"/>
    <property type="match status" value="1"/>
</dbReference>
<keyword evidence="6 13" id="KW-0269">Exonuclease</keyword>
<dbReference type="EC" id="5.6.2.4" evidence="13"/>
<comment type="cofactor">
    <cofactor evidence="13">
        <name>Mg(2+)</name>
        <dbReference type="ChEBI" id="CHEBI:18420"/>
    </cofactor>
</comment>
<organism evidence="18 19">
    <name type="scientific">Faecalimonas umbilicata</name>
    <dbReference type="NCBI Taxonomy" id="1912855"/>
    <lineage>
        <taxon>Bacteria</taxon>
        <taxon>Bacillati</taxon>
        <taxon>Bacillota</taxon>
        <taxon>Clostridia</taxon>
        <taxon>Lachnospirales</taxon>
        <taxon>Lachnospiraceae</taxon>
        <taxon>Faecalimonas</taxon>
    </lineage>
</organism>
<dbReference type="PANTHER" id="PTHR11070">
    <property type="entry name" value="UVRD / RECB / PCRA DNA HELICASE FAMILY MEMBER"/>
    <property type="match status" value="1"/>
</dbReference>
<comment type="function">
    <text evidence="13">The heterodimer acts as both an ATP-dependent DNA helicase and an ATP-dependent, dual-direction single-stranded exonuclease. Recognizes the chi site generating a DNA molecule suitable for the initiation of homologous recombination. The AddA nuclease domain is required for chi fragment generation; this subunit has the helicase and 3' -&gt; 5' nuclease activities.</text>
</comment>
<keyword evidence="10 13" id="KW-0413">Isomerase</keyword>
<evidence type="ECO:0000313" key="18">
    <source>
        <dbReference type="EMBL" id="TCS70207.1"/>
    </source>
</evidence>
<evidence type="ECO:0000256" key="6">
    <source>
        <dbReference type="ARBA" id="ARBA00022839"/>
    </source>
</evidence>
<comment type="subunit">
    <text evidence="13">Heterodimer of AddA and AddB/RexB.</text>
</comment>
<dbReference type="PROSITE" id="PS51217">
    <property type="entry name" value="UVRD_HELICASE_CTER"/>
    <property type="match status" value="1"/>
</dbReference>
<name>A0A4R3JSJ7_9FIRM</name>
<dbReference type="Proteomes" id="UP000294613">
    <property type="component" value="Unassembled WGS sequence"/>
</dbReference>
<dbReference type="InterPro" id="IPR014017">
    <property type="entry name" value="DNA_helicase_UvrD-like_C"/>
</dbReference>
<dbReference type="NCBIfam" id="TIGR02785">
    <property type="entry name" value="addA_Gpos"/>
    <property type="match status" value="1"/>
</dbReference>
<evidence type="ECO:0000313" key="17">
    <source>
        <dbReference type="EMBL" id="GBU04169.1"/>
    </source>
</evidence>
<dbReference type="InterPro" id="IPR014152">
    <property type="entry name" value="AddA"/>
</dbReference>
<dbReference type="InterPro" id="IPR027417">
    <property type="entry name" value="P-loop_NTPase"/>
</dbReference>
<comment type="similarity">
    <text evidence="13">Belongs to the helicase family. AddA subfamily.</text>
</comment>
<dbReference type="GO" id="GO:0043138">
    <property type="term" value="F:3'-5' DNA helicase activity"/>
    <property type="evidence" value="ECO:0007669"/>
    <property type="project" value="UniProtKB-UniRule"/>
</dbReference>
<feature type="domain" description="UvrD-like helicase C-terminal" evidence="16">
    <location>
        <begin position="500"/>
        <end position="788"/>
    </location>
</feature>
<dbReference type="Gene3D" id="3.90.320.10">
    <property type="match status" value="1"/>
</dbReference>
<dbReference type="InterPro" id="IPR011604">
    <property type="entry name" value="PDDEXK-like_dom_sf"/>
</dbReference>
<dbReference type="GO" id="GO:0005524">
    <property type="term" value="F:ATP binding"/>
    <property type="evidence" value="ECO:0007669"/>
    <property type="project" value="UniProtKB-UniRule"/>
</dbReference>
<feature type="domain" description="UvrD-like helicase ATP-binding" evidence="15">
    <location>
        <begin position="3"/>
        <end position="472"/>
    </location>
</feature>
<dbReference type="GO" id="GO:0033202">
    <property type="term" value="C:DNA helicase complex"/>
    <property type="evidence" value="ECO:0007669"/>
    <property type="project" value="TreeGrafter"/>
</dbReference>
<evidence type="ECO:0000256" key="13">
    <source>
        <dbReference type="HAMAP-Rule" id="MF_01451"/>
    </source>
</evidence>
<dbReference type="RefSeq" id="WP_116441191.1">
    <property type="nucleotide sequence ID" value="NZ_BHEO01000002.1"/>
</dbReference>
<sequence length="1229" mass="141509">MGVSWTKEQAQVIHLRNRNILVSAAAGSGKTAVLVERIITRLTVDEPPIDVDQMLVVTFTEAAAAEMKERIRDAIEKKLEEQPENVHLQRQATLIHNAQVTTIHSFCLSVIRDYFHMINLDPGFRIADEGELKLLRQDVLEEVLENCYTAGEQSFLDCIESFAAGRDDKKIEEIILQLYEFSRSNPEPEKWLRQCVKSYEVDTMEAFEASEGAVYAKESLRKALEETMALLEEGIRQCQKPDGPYMYADALKEDRERIQKLLAQTTMRGMYDLFADWKWKRFAANKDKSVSEELTASVKNIREEVKDIVGALKDQFFYEAPEELWKDMVEAGKTMSVLAGLVQFFADAFEEKKRSKHLIDFSDMEQYALRILTEKTEEGLIPSEAAKDYQKKFAEVMIDEYQDSNLIQEAILTSVSTVSEGNYNVFMVGDVKQSIYRFRLSRPELFMEKFNTYSIEESQKQRIDLHKNFRSRREVLDSTNFVFEQIMTKELGEITYDEKAALYVGADYEEKPGMETEVLLVNTAEDFSEQTEVREASDRELEARAIAARIKQLVGAHPVFDKKSGAYRPAKYSDIVILTRSLKGWTDVFTEVLNREGIPTFTGSKEGYFETREIRLLLDYLRVLDNPRQDLPLAAVLKSMFAGLSSEEFAKIKCEEKEVPFYQAVQDYRRMGDDRAIQEKLDRCYEKMEDFRERLPYTAIHELLWQILDETGYGNYVAAMPGGGQRAANLEMLVEKAIAFEATSYKGLFNFVRYIEQLRKYDIDYGEANIADEQADTVRLMSIHKSKGLEFPIVIVAGMSKRFNMQDTTGSIVVHPELGVGVDAVDLEYRTKIPTFLKKVIQRKVQLENLGEELRVLYVALTRAKEKLILIGSISNLEKKLKSFASIQSREQTALPFGILSRATSYFDWILPALFRNQVLADLLNGYGMNVPFTNAMYQKEVPLVVEEIFPEHLILQETAEEVEQALTEELLRNWDTAYVYDERMRAQIEEQFSYQYPYEAMQKMKLKFTVSELKKRSEPEEEAGEILYEEPEIVPLVPNFMREKTEPGYTGTLSGASRGTAYHKFLELLDFGKSYTISQLYAEAAKFCEEGKLKPEMMESIYYKDILGLLESPLGLRLRKAAQSGCLKKEQPFVLGVSADTIYPELFERQEEEEELLIVQGIIDVYFEEADGIVVVDYKTDRAASREELAERYEKQLSYYGEVLERLTGKRVKEKIIYSFARKEEVQV</sequence>
<evidence type="ECO:0000256" key="12">
    <source>
        <dbReference type="ARBA" id="ARBA00048988"/>
    </source>
</evidence>
<dbReference type="GO" id="GO:0003690">
    <property type="term" value="F:double-stranded DNA binding"/>
    <property type="evidence" value="ECO:0007669"/>
    <property type="project" value="UniProtKB-UniRule"/>
</dbReference>
<dbReference type="Proteomes" id="UP000702954">
    <property type="component" value="Unassembled WGS sequence"/>
</dbReference>
<evidence type="ECO:0000256" key="10">
    <source>
        <dbReference type="ARBA" id="ARBA00023235"/>
    </source>
</evidence>
<evidence type="ECO:0000256" key="14">
    <source>
        <dbReference type="PROSITE-ProRule" id="PRU00560"/>
    </source>
</evidence>
<dbReference type="SUPFAM" id="SSF52980">
    <property type="entry name" value="Restriction endonuclease-like"/>
    <property type="match status" value="1"/>
</dbReference>
<dbReference type="InterPro" id="IPR011335">
    <property type="entry name" value="Restrct_endonuc-II-like"/>
</dbReference>
<keyword evidence="5 13" id="KW-0347">Helicase</keyword>
<dbReference type="GO" id="GO:0008408">
    <property type="term" value="F:3'-5' exonuclease activity"/>
    <property type="evidence" value="ECO:0007669"/>
    <property type="project" value="UniProtKB-UniRule"/>
</dbReference>
<evidence type="ECO:0000256" key="8">
    <source>
        <dbReference type="ARBA" id="ARBA00023125"/>
    </source>
</evidence>
<evidence type="ECO:0000259" key="16">
    <source>
        <dbReference type="PROSITE" id="PS51217"/>
    </source>
</evidence>
<keyword evidence="7 13" id="KW-0067">ATP-binding</keyword>
<dbReference type="Pfam" id="PF13361">
    <property type="entry name" value="UvrD_C"/>
    <property type="match status" value="1"/>
</dbReference>
<dbReference type="Gene3D" id="1.10.274.50">
    <property type="match status" value="1"/>
</dbReference>
<dbReference type="InterPro" id="IPR038726">
    <property type="entry name" value="PDDEXK_AddAB-type"/>
</dbReference>
<dbReference type="EC" id="3.1.-.-" evidence="13"/>
<keyword evidence="3 13" id="KW-0227">DNA damage</keyword>
<dbReference type="EMBL" id="SLZV01000001">
    <property type="protein sequence ID" value="TCS70207.1"/>
    <property type="molecule type" value="Genomic_DNA"/>
</dbReference>
<dbReference type="FunFam" id="3.40.50.300:FF:001236">
    <property type="entry name" value="ATP-dependent helicase/nuclease subunit A"/>
    <property type="match status" value="1"/>
</dbReference>
<dbReference type="Gene3D" id="3.40.50.300">
    <property type="entry name" value="P-loop containing nucleotide triphosphate hydrolases"/>
    <property type="match status" value="4"/>
</dbReference>
<protein>
    <recommendedName>
        <fullName evidence="13">ATP-dependent helicase/nuclease subunit A</fullName>
        <ecNumber evidence="13">3.1.-.-</ecNumber>
        <ecNumber evidence="13">5.6.2.4</ecNumber>
    </recommendedName>
    <alternativeName>
        <fullName evidence="13">ATP-dependent helicase/nuclease AddA</fullName>
    </alternativeName>
    <alternativeName>
        <fullName evidence="13">DNA 3'-5' helicase AddA</fullName>
    </alternativeName>
</protein>
<evidence type="ECO:0000256" key="5">
    <source>
        <dbReference type="ARBA" id="ARBA00022806"/>
    </source>
</evidence>
<dbReference type="HAMAP" id="MF_01451">
    <property type="entry name" value="AddA"/>
    <property type="match status" value="1"/>
</dbReference>
<keyword evidence="8 13" id="KW-0238">DNA-binding</keyword>
<dbReference type="GO" id="GO:0000724">
    <property type="term" value="P:double-strand break repair via homologous recombination"/>
    <property type="evidence" value="ECO:0007669"/>
    <property type="project" value="UniProtKB-UniRule"/>
</dbReference>
<evidence type="ECO:0000259" key="15">
    <source>
        <dbReference type="PROSITE" id="PS51198"/>
    </source>
</evidence>
<evidence type="ECO:0000313" key="19">
    <source>
        <dbReference type="Proteomes" id="UP000294613"/>
    </source>
</evidence>
<dbReference type="InterPro" id="IPR000212">
    <property type="entry name" value="DNA_helicase_UvrD/REP"/>
</dbReference>
<evidence type="ECO:0000256" key="7">
    <source>
        <dbReference type="ARBA" id="ARBA00022840"/>
    </source>
</evidence>
<keyword evidence="1 13" id="KW-0540">Nuclease</keyword>
<evidence type="ECO:0000256" key="11">
    <source>
        <dbReference type="ARBA" id="ARBA00034617"/>
    </source>
</evidence>
<dbReference type="AlphaFoldDB" id="A0A4R3JSJ7"/>
<evidence type="ECO:0000256" key="9">
    <source>
        <dbReference type="ARBA" id="ARBA00023204"/>
    </source>
</evidence>
<proteinExistence type="inferred from homology"/>
<dbReference type="InterPro" id="IPR014016">
    <property type="entry name" value="UvrD-like_ATP-bd"/>
</dbReference>
<reference evidence="17 20" key="1">
    <citation type="journal article" date="2018" name="Int. J. Syst. Evol. Microbiol.">
        <title>Draft Genome Sequence of Faecalimonas umbilicata JCM 30896T, an Acetate-Producing Bacterium Isolated from Human Feces.</title>
        <authorList>
            <person name="Sakamoto M."/>
            <person name="Ikeyama N."/>
            <person name="Yuki M."/>
            <person name="Ohkuma M."/>
        </authorList>
    </citation>
    <scope>NUCLEOTIDE SEQUENCE [LARGE SCALE GENOMIC DNA]</scope>
    <source>
        <strain evidence="17 20">EGH7</strain>
    </source>
</reference>
<dbReference type="PROSITE" id="PS51198">
    <property type="entry name" value="UVRD_HELICASE_ATP_BIND"/>
    <property type="match status" value="1"/>
</dbReference>
<keyword evidence="2 13" id="KW-0547">Nucleotide-binding</keyword>
<dbReference type="Pfam" id="PF00580">
    <property type="entry name" value="UvrD-helicase"/>
    <property type="match status" value="1"/>
</dbReference>
<evidence type="ECO:0000256" key="4">
    <source>
        <dbReference type="ARBA" id="ARBA00022801"/>
    </source>
</evidence>
<dbReference type="PANTHER" id="PTHR11070:SF48">
    <property type="entry name" value="ATP-DEPENDENT HELICASE_NUCLEASE SUBUNIT A"/>
    <property type="match status" value="1"/>
</dbReference>
<reference evidence="18 19" key="2">
    <citation type="submission" date="2019-03" db="EMBL/GenBank/DDBJ databases">
        <title>Genomic Encyclopedia of Type Strains, Phase IV (KMG-IV): sequencing the most valuable type-strain genomes for metagenomic binning, comparative biology and taxonomic classification.</title>
        <authorList>
            <person name="Goeker M."/>
        </authorList>
    </citation>
    <scope>NUCLEOTIDE SEQUENCE [LARGE SCALE GENOMIC DNA]</scope>
    <source>
        <strain evidence="18 19">DSM 103426</strain>
    </source>
</reference>
<evidence type="ECO:0000313" key="20">
    <source>
        <dbReference type="Proteomes" id="UP000702954"/>
    </source>
</evidence>
<dbReference type="SUPFAM" id="SSF52540">
    <property type="entry name" value="P-loop containing nucleoside triphosphate hydrolases"/>
    <property type="match status" value="1"/>
</dbReference>
<evidence type="ECO:0000256" key="2">
    <source>
        <dbReference type="ARBA" id="ARBA00022741"/>
    </source>
</evidence>
<keyword evidence="20" id="KW-1185">Reference proteome</keyword>
<gene>
    <name evidence="13 17" type="primary">addA</name>
    <name evidence="18" type="ORF">EDD74_10155</name>
    <name evidence="17" type="ORF">FAEUMB_07100</name>
</gene>
<comment type="catalytic activity">
    <reaction evidence="12 13">
        <text>ATP + H2O = ADP + phosphate + H(+)</text>
        <dbReference type="Rhea" id="RHEA:13065"/>
        <dbReference type="ChEBI" id="CHEBI:15377"/>
        <dbReference type="ChEBI" id="CHEBI:15378"/>
        <dbReference type="ChEBI" id="CHEBI:30616"/>
        <dbReference type="ChEBI" id="CHEBI:43474"/>
        <dbReference type="ChEBI" id="CHEBI:456216"/>
        <dbReference type="EC" id="5.6.2.4"/>
    </reaction>
</comment>
<feature type="binding site" evidence="14">
    <location>
        <begin position="24"/>
        <end position="31"/>
    </location>
    <ligand>
        <name>ATP</name>
        <dbReference type="ChEBI" id="CHEBI:30616"/>
    </ligand>
</feature>
<comment type="caution">
    <text evidence="18">The sequence shown here is derived from an EMBL/GenBank/DDBJ whole genome shotgun (WGS) entry which is preliminary data.</text>
</comment>
<accession>A0A4R3JSJ7</accession>
<comment type="catalytic activity">
    <reaction evidence="11 13">
        <text>Couples ATP hydrolysis with the unwinding of duplex DNA by translocating in the 3'-5' direction.</text>
        <dbReference type="EC" id="5.6.2.4"/>
    </reaction>
</comment>